<proteinExistence type="predicted"/>
<reference evidence="2 3" key="1">
    <citation type="submission" date="2018-05" db="EMBL/GenBank/DDBJ databases">
        <title>Complete Genome Sequence of Methylobacterium sp. 17Sr1-43.</title>
        <authorList>
            <person name="Srinivasan S."/>
        </authorList>
    </citation>
    <scope>NUCLEOTIDE SEQUENCE [LARGE SCALE GENOMIC DNA]</scope>
    <source>
        <strain evidence="2 3">17Sr1-43</strain>
    </source>
</reference>
<dbReference type="KEGG" id="meti:DK427_01665"/>
<dbReference type="AlphaFoldDB" id="A0A2U8VLS1"/>
<dbReference type="EMBL" id="CP029551">
    <property type="protein sequence ID" value="AWN34599.1"/>
    <property type="molecule type" value="Genomic_DNA"/>
</dbReference>
<dbReference type="PANTHER" id="PTHR30399:SF1">
    <property type="entry name" value="UTP PYROPHOSPHATASE"/>
    <property type="match status" value="1"/>
</dbReference>
<accession>A0A2U8VLS1</accession>
<dbReference type="Pfam" id="PF01863">
    <property type="entry name" value="YgjP-like"/>
    <property type="match status" value="1"/>
</dbReference>
<dbReference type="RefSeq" id="WP_109949738.1">
    <property type="nucleotide sequence ID" value="NZ_CP029551.1"/>
</dbReference>
<evidence type="ECO:0000259" key="1">
    <source>
        <dbReference type="Pfam" id="PF01863"/>
    </source>
</evidence>
<feature type="domain" description="YgjP-like metallopeptidase" evidence="1">
    <location>
        <begin position="39"/>
        <end position="240"/>
    </location>
</feature>
<evidence type="ECO:0000313" key="2">
    <source>
        <dbReference type="EMBL" id="AWN34599.1"/>
    </source>
</evidence>
<dbReference type="CDD" id="cd07344">
    <property type="entry name" value="M48_yhfN_like"/>
    <property type="match status" value="1"/>
</dbReference>
<sequence length="248" mass="27232">MLLALLRRSGPVPDPDHIAIDHEGATFRIVLRRRDTARRLTLRVSAATGEVVMTLPPRTSLATAQRFAAGHGGWIAARLARLPERVSFAEGAAFPLRGVMHAIVRRGDRSGATRIEAGPDGPVVSVSCGEAHVARRVRAFLQAEALSDLKAAIAHHTAQLGQGPARITLRDTRSRWGSCTARGELNFSWRLILAPPLVLDYLVAHEMAHLREMNHSDRFWRLVGELCPNVEAAEAWLKRHGAGLHRYG</sequence>
<dbReference type="PANTHER" id="PTHR30399">
    <property type="entry name" value="UNCHARACTERIZED PROTEIN YGJP"/>
    <property type="match status" value="1"/>
</dbReference>
<keyword evidence="2" id="KW-0378">Hydrolase</keyword>
<keyword evidence="3" id="KW-1185">Reference proteome</keyword>
<gene>
    <name evidence="2" type="ORF">DK427_01665</name>
</gene>
<dbReference type="Gene3D" id="3.30.2010.10">
    <property type="entry name" value="Metalloproteases ('zincins'), catalytic domain"/>
    <property type="match status" value="1"/>
</dbReference>
<dbReference type="GO" id="GO:0016787">
    <property type="term" value="F:hydrolase activity"/>
    <property type="evidence" value="ECO:0007669"/>
    <property type="project" value="UniProtKB-KW"/>
</dbReference>
<dbReference type="InterPro" id="IPR002725">
    <property type="entry name" value="YgjP-like_metallopeptidase"/>
</dbReference>
<dbReference type="Proteomes" id="UP000246058">
    <property type="component" value="Chromosome"/>
</dbReference>
<name>A0A2U8VLS1_9HYPH</name>
<protein>
    <submittedName>
        <fullName evidence="2">Metal-dependent hydrolase</fullName>
    </submittedName>
</protein>
<organism evidence="2 3">
    <name type="scientific">Methylobacterium radiodurans</name>
    <dbReference type="NCBI Taxonomy" id="2202828"/>
    <lineage>
        <taxon>Bacteria</taxon>
        <taxon>Pseudomonadati</taxon>
        <taxon>Pseudomonadota</taxon>
        <taxon>Alphaproteobacteria</taxon>
        <taxon>Hyphomicrobiales</taxon>
        <taxon>Methylobacteriaceae</taxon>
        <taxon>Methylobacterium</taxon>
    </lineage>
</organism>
<dbReference type="InterPro" id="IPR053136">
    <property type="entry name" value="UTP_pyrophosphatase-like"/>
</dbReference>
<dbReference type="OrthoDB" id="9795402at2"/>
<evidence type="ECO:0000313" key="3">
    <source>
        <dbReference type="Proteomes" id="UP000246058"/>
    </source>
</evidence>